<dbReference type="SUPFAM" id="SSF56003">
    <property type="entry name" value="Molybdenum cofactor-binding domain"/>
    <property type="match status" value="1"/>
</dbReference>
<dbReference type="STRING" id="572544.Ilyop_0114"/>
<dbReference type="Proteomes" id="UP000006875">
    <property type="component" value="Chromosome"/>
</dbReference>
<dbReference type="HOGENOM" id="CLU_001681_5_0_0"/>
<gene>
    <name evidence="2" type="ordered locus">Ilyop_0114</name>
</gene>
<dbReference type="PANTHER" id="PTHR47495">
    <property type="entry name" value="ALDEHYDE DEHYDROGENASE"/>
    <property type="match status" value="1"/>
</dbReference>
<proteinExistence type="predicted"/>
<sequence>MKKIGIGIGSMFYGIGNTGLPNPAAAFVEVHSDGSATVLAGAADIGQGSNTVMCQIVAEVLGIDYESVNITAADTAVTPEAGATSASRQTYVSGNACKIAAEMAKETLVRVAGEILCEEPAKIILKNKKAFVKGCEENYITLSDVLKGLKERGLIAVGSGTFNPNASSLDPITMEGNPYATYAFATHIAQVEVETETGKVKVLKIIAAHDVGKAINTINVEGQIEGGCLMGTGFALSEEVKIENAKMKNPNFSKYLIHTSKDMPEIYPVIVEETDITGPFGAKGVGEPTLIPVAPAIINAVYDAIGIRFTELPITPKKVLEALHKI</sequence>
<evidence type="ECO:0000259" key="1">
    <source>
        <dbReference type="Pfam" id="PF20256"/>
    </source>
</evidence>
<evidence type="ECO:0000313" key="3">
    <source>
        <dbReference type="Proteomes" id="UP000006875"/>
    </source>
</evidence>
<dbReference type="GO" id="GO:0016491">
    <property type="term" value="F:oxidoreductase activity"/>
    <property type="evidence" value="ECO:0007669"/>
    <property type="project" value="InterPro"/>
</dbReference>
<protein>
    <submittedName>
        <fullName evidence="2">Aldehyde oxidase and xanthine dehydrogenase molybdopterin binding protein</fullName>
    </submittedName>
</protein>
<accession>E3H6L8</accession>
<dbReference type="InterPro" id="IPR046867">
    <property type="entry name" value="AldOxase/xan_DH_MoCoBD2"/>
</dbReference>
<dbReference type="Pfam" id="PF20256">
    <property type="entry name" value="MoCoBD_2"/>
    <property type="match status" value="1"/>
</dbReference>
<name>E3H6L8_ILYPC</name>
<evidence type="ECO:0000313" key="2">
    <source>
        <dbReference type="EMBL" id="ADO81903.1"/>
    </source>
</evidence>
<dbReference type="AlphaFoldDB" id="E3H6L8"/>
<dbReference type="Gene3D" id="3.30.365.10">
    <property type="entry name" value="Aldehyde oxidase/xanthine dehydrogenase, molybdopterin binding domain"/>
    <property type="match status" value="2"/>
</dbReference>
<dbReference type="RefSeq" id="WP_013386574.1">
    <property type="nucleotide sequence ID" value="NC_014632.1"/>
</dbReference>
<dbReference type="EMBL" id="CP002281">
    <property type="protein sequence ID" value="ADO81903.1"/>
    <property type="molecule type" value="Genomic_DNA"/>
</dbReference>
<feature type="domain" description="Aldehyde oxidase/xanthine dehydrogenase second molybdopterin binding" evidence="1">
    <location>
        <begin position="2"/>
        <end position="264"/>
    </location>
</feature>
<dbReference type="InterPro" id="IPR052516">
    <property type="entry name" value="N-heterocyclic_Hydroxylase"/>
</dbReference>
<keyword evidence="3" id="KW-1185">Reference proteome</keyword>
<dbReference type="PANTHER" id="PTHR47495:SF2">
    <property type="entry name" value="ALDEHYDE DEHYDROGENASE"/>
    <property type="match status" value="1"/>
</dbReference>
<dbReference type="KEGG" id="ipo:Ilyop_0114"/>
<dbReference type="InterPro" id="IPR037165">
    <property type="entry name" value="AldOxase/xan_DH_Mopterin-bd_sf"/>
</dbReference>
<reference evidence="2 3" key="1">
    <citation type="journal article" date="2010" name="Stand. Genomic Sci.">
        <title>Complete genome sequence of Ilyobacter polytropus type strain (CuHbu1).</title>
        <authorList>
            <person name="Sikorski J."/>
            <person name="Chertkov O."/>
            <person name="Lapidus A."/>
            <person name="Nolan M."/>
            <person name="Lucas S."/>
            <person name="Del Rio T.G."/>
            <person name="Tice H."/>
            <person name="Cheng J.F."/>
            <person name="Tapia R."/>
            <person name="Han C."/>
            <person name="Goodwin L."/>
            <person name="Pitluck S."/>
            <person name="Liolios K."/>
            <person name="Ivanova N."/>
            <person name="Mavromatis K."/>
            <person name="Mikhailova N."/>
            <person name="Pati A."/>
            <person name="Chen A."/>
            <person name="Palaniappan K."/>
            <person name="Land M."/>
            <person name="Hauser L."/>
            <person name="Chang Y.J."/>
            <person name="Jeffries C.D."/>
            <person name="Brambilla E."/>
            <person name="Yasawong M."/>
            <person name="Rohde M."/>
            <person name="Pukall R."/>
            <person name="Spring S."/>
            <person name="Goker M."/>
            <person name="Woyke T."/>
            <person name="Bristow J."/>
            <person name="Eisen J.A."/>
            <person name="Markowitz V."/>
            <person name="Hugenholtz P."/>
            <person name="Kyrpides N.C."/>
            <person name="Klenk H.P."/>
        </authorList>
    </citation>
    <scope>NUCLEOTIDE SEQUENCE [LARGE SCALE GENOMIC DNA]</scope>
    <source>
        <strain evidence="3">ATCC 51220 / DSM 2926 / LMG 16218 / CuHBu1</strain>
    </source>
</reference>
<organism evidence="2 3">
    <name type="scientific">Ilyobacter polytropus (strain ATCC 51220 / DSM 2926 / LMG 16218 / CuHBu1)</name>
    <dbReference type="NCBI Taxonomy" id="572544"/>
    <lineage>
        <taxon>Bacteria</taxon>
        <taxon>Fusobacteriati</taxon>
        <taxon>Fusobacteriota</taxon>
        <taxon>Fusobacteriia</taxon>
        <taxon>Fusobacteriales</taxon>
        <taxon>Fusobacteriaceae</taxon>
        <taxon>Ilyobacter</taxon>
    </lineage>
</organism>
<dbReference type="eggNOG" id="COG1529">
    <property type="taxonomic scope" value="Bacteria"/>
</dbReference>